<dbReference type="AlphaFoldDB" id="Z9JPN3"/>
<dbReference type="PANTHER" id="PTHR43649:SF12">
    <property type="entry name" value="DIACETYLCHITOBIOSE BINDING PROTEIN DASA"/>
    <property type="match status" value="1"/>
</dbReference>
<dbReference type="PROSITE" id="PS51318">
    <property type="entry name" value="TAT"/>
    <property type="match status" value="1"/>
</dbReference>
<sequence>MATTRRSFLTGAFGAGALALGATGCSAISGEGGAAAPVGSDGSGSAPAQLPTTLEAAPPEVEAFHLAENPGMSESFAPSVDRAPGDGSLTISVFQFIWGTPPVDREKNPYWQELEQRLGVTYDPQFVPAATYDAKFSTMLASGDIPDLVFVNDQSAVHLQAIREGAFADLSETLGGDGISRWPNLAARSQDVWRSSLKDGRIFQLPSIVWPITNLAVMRRDVLESTSIGPEPQDADQLMKALIEAKGTTHEGQQVYGFTKIDRPMFTSLFRVGAEWQRDASGDLVHMSQTANYREMLTWLAAAWKDGVFDPNALTPAADSTTWRSAVAWEAVSNAFAGPLFADTARDHPGAQLDYLPLPGFDGTAPLFIRNVPYGRSTSISAAAAQDEERLTAILDVMDYLSAPWGSEEFQFVRHGIEGRHWELGEGGQVLGIEEHAAELGVQYVAVDSGSNPYRGHPSAAGLAERFSAVMESNAANSQPRLLEGYESASATFVTKGAQLKQSLEDFENGVITGRESVDDLDAFVQSYLGAGGEQVRSEYEAVLKAEGL</sequence>
<reference evidence="1 2" key="1">
    <citation type="submission" date="2014-02" db="EMBL/GenBank/DDBJ databases">
        <title>Genome sequence of Brachybacterium phenoliresistens strain W13A50.</title>
        <authorList>
            <person name="Wang X."/>
        </authorList>
    </citation>
    <scope>NUCLEOTIDE SEQUENCE [LARGE SCALE GENOMIC DNA]</scope>
    <source>
        <strain evidence="1 2">W13A50</strain>
    </source>
</reference>
<dbReference type="STRING" id="396014.BF93_05110"/>
<dbReference type="RefSeq" id="WP_038373848.1">
    <property type="nucleotide sequence ID" value="NZ_KK070002.1"/>
</dbReference>
<evidence type="ECO:0008006" key="3">
    <source>
        <dbReference type="Google" id="ProtNLM"/>
    </source>
</evidence>
<name>Z9JPN3_9MICO</name>
<gene>
    <name evidence="1" type="ORF">BF93_05110</name>
</gene>
<accession>Z9JPN3</accession>
<comment type="caution">
    <text evidence="1">The sequence shown here is derived from an EMBL/GenBank/DDBJ whole genome shotgun (WGS) entry which is preliminary data.</text>
</comment>
<dbReference type="PROSITE" id="PS51257">
    <property type="entry name" value="PROKAR_LIPOPROTEIN"/>
    <property type="match status" value="1"/>
</dbReference>
<dbReference type="SUPFAM" id="SSF53850">
    <property type="entry name" value="Periplasmic binding protein-like II"/>
    <property type="match status" value="1"/>
</dbReference>
<evidence type="ECO:0000313" key="2">
    <source>
        <dbReference type="Proteomes" id="UP000023067"/>
    </source>
</evidence>
<dbReference type="PATRIC" id="fig|396014.3.peg.3053"/>
<dbReference type="Proteomes" id="UP000023067">
    <property type="component" value="Unassembled WGS sequence"/>
</dbReference>
<dbReference type="PANTHER" id="PTHR43649">
    <property type="entry name" value="ARABINOSE-BINDING PROTEIN-RELATED"/>
    <property type="match status" value="1"/>
</dbReference>
<dbReference type="Gene3D" id="3.40.190.10">
    <property type="entry name" value="Periplasmic binding protein-like II"/>
    <property type="match status" value="2"/>
</dbReference>
<dbReference type="HOGENOM" id="CLU_035417_0_0_11"/>
<dbReference type="eggNOG" id="COG1653">
    <property type="taxonomic scope" value="Bacteria"/>
</dbReference>
<dbReference type="InterPro" id="IPR006311">
    <property type="entry name" value="TAT_signal"/>
</dbReference>
<protein>
    <recommendedName>
        <fullName evidence="3">Sugar ABC transporter substrate-binding protein</fullName>
    </recommendedName>
</protein>
<dbReference type="EMBL" id="JDYK01000019">
    <property type="protein sequence ID" value="EWS80134.1"/>
    <property type="molecule type" value="Genomic_DNA"/>
</dbReference>
<proteinExistence type="predicted"/>
<dbReference type="OrthoDB" id="2513152at2"/>
<dbReference type="InterPro" id="IPR050490">
    <property type="entry name" value="Bact_solute-bd_prot1"/>
</dbReference>
<organism evidence="1 2">
    <name type="scientific">Brachybacterium phenoliresistens</name>
    <dbReference type="NCBI Taxonomy" id="396014"/>
    <lineage>
        <taxon>Bacteria</taxon>
        <taxon>Bacillati</taxon>
        <taxon>Actinomycetota</taxon>
        <taxon>Actinomycetes</taxon>
        <taxon>Micrococcales</taxon>
        <taxon>Dermabacteraceae</taxon>
        <taxon>Brachybacterium</taxon>
    </lineage>
</organism>
<keyword evidence="2" id="KW-1185">Reference proteome</keyword>
<evidence type="ECO:0000313" key="1">
    <source>
        <dbReference type="EMBL" id="EWS80134.1"/>
    </source>
</evidence>